<sequence length="106" mass="12019">MTNIDWDNEYSSWFWESEGFGMLAAKVGKPNLNAGEFLLGFVSFIDGASSVENLLHLTRNLQFPTHLGLNLQLPHLRLFSQLSLSPHHCQVPTHPPFSCFVSYQNQ</sequence>
<dbReference type="EMBL" id="JASCZI010090725">
    <property type="protein sequence ID" value="MED6145645.1"/>
    <property type="molecule type" value="Genomic_DNA"/>
</dbReference>
<evidence type="ECO:0000313" key="1">
    <source>
        <dbReference type="EMBL" id="MED6145645.1"/>
    </source>
</evidence>
<organism evidence="1 2">
    <name type="scientific">Stylosanthes scabra</name>
    <dbReference type="NCBI Taxonomy" id="79078"/>
    <lineage>
        <taxon>Eukaryota</taxon>
        <taxon>Viridiplantae</taxon>
        <taxon>Streptophyta</taxon>
        <taxon>Embryophyta</taxon>
        <taxon>Tracheophyta</taxon>
        <taxon>Spermatophyta</taxon>
        <taxon>Magnoliopsida</taxon>
        <taxon>eudicotyledons</taxon>
        <taxon>Gunneridae</taxon>
        <taxon>Pentapetalae</taxon>
        <taxon>rosids</taxon>
        <taxon>fabids</taxon>
        <taxon>Fabales</taxon>
        <taxon>Fabaceae</taxon>
        <taxon>Papilionoideae</taxon>
        <taxon>50 kb inversion clade</taxon>
        <taxon>dalbergioids sensu lato</taxon>
        <taxon>Dalbergieae</taxon>
        <taxon>Pterocarpus clade</taxon>
        <taxon>Stylosanthes</taxon>
    </lineage>
</organism>
<name>A0ABU6TAS3_9FABA</name>
<proteinExistence type="predicted"/>
<protein>
    <submittedName>
        <fullName evidence="1">Uncharacterized protein</fullName>
    </submittedName>
</protein>
<keyword evidence="2" id="KW-1185">Reference proteome</keyword>
<reference evidence="1 2" key="1">
    <citation type="journal article" date="2023" name="Plants (Basel)">
        <title>Bridging the Gap: Combining Genomics and Transcriptomics Approaches to Understand Stylosanthes scabra, an Orphan Legume from the Brazilian Caatinga.</title>
        <authorList>
            <person name="Ferreira-Neto J.R.C."/>
            <person name="da Silva M.D."/>
            <person name="Binneck E."/>
            <person name="de Melo N.F."/>
            <person name="da Silva R.H."/>
            <person name="de Melo A.L.T.M."/>
            <person name="Pandolfi V."/>
            <person name="Bustamante F.O."/>
            <person name="Brasileiro-Vidal A.C."/>
            <person name="Benko-Iseppon A.M."/>
        </authorList>
    </citation>
    <scope>NUCLEOTIDE SEQUENCE [LARGE SCALE GENOMIC DNA]</scope>
    <source>
        <tissue evidence="1">Leaves</tissue>
    </source>
</reference>
<comment type="caution">
    <text evidence="1">The sequence shown here is derived from an EMBL/GenBank/DDBJ whole genome shotgun (WGS) entry which is preliminary data.</text>
</comment>
<dbReference type="Proteomes" id="UP001341840">
    <property type="component" value="Unassembled WGS sequence"/>
</dbReference>
<gene>
    <name evidence="1" type="ORF">PIB30_027212</name>
</gene>
<accession>A0ABU6TAS3</accession>
<evidence type="ECO:0000313" key="2">
    <source>
        <dbReference type="Proteomes" id="UP001341840"/>
    </source>
</evidence>